<evidence type="ECO:0000313" key="4">
    <source>
        <dbReference type="Proteomes" id="UP000254720"/>
    </source>
</evidence>
<dbReference type="AlphaFoldDB" id="A0A370GQT7"/>
<evidence type="ECO:0000259" key="2">
    <source>
        <dbReference type="PROSITE" id="PS50263"/>
    </source>
</evidence>
<gene>
    <name evidence="3" type="ORF">C8D86_10651</name>
</gene>
<keyword evidence="1" id="KW-0378">Hydrolase</keyword>
<name>A0A370GQT7_9COXI</name>
<protein>
    <submittedName>
        <fullName evidence="3">Nitrilase</fullName>
    </submittedName>
</protein>
<evidence type="ECO:0000256" key="1">
    <source>
        <dbReference type="ARBA" id="ARBA00022801"/>
    </source>
</evidence>
<dbReference type="CDD" id="cd07572">
    <property type="entry name" value="nit"/>
    <property type="match status" value="1"/>
</dbReference>
<dbReference type="InterPro" id="IPR036526">
    <property type="entry name" value="C-N_Hydrolase_sf"/>
</dbReference>
<comment type="caution">
    <text evidence="3">The sequence shown here is derived from an EMBL/GenBank/DDBJ whole genome shotgun (WGS) entry which is preliminary data.</text>
</comment>
<feature type="domain" description="CN hydrolase" evidence="2">
    <location>
        <begin position="11"/>
        <end position="260"/>
    </location>
</feature>
<keyword evidence="4" id="KW-1185">Reference proteome</keyword>
<sequence>MTSEKRKNKLPKIAAIQMCSSPEVDENLENANRLIREAVAQGAELIVLPENFAYMGMQDDDRLIHKETFGEGKIQQFLATIAKEKQIWIVGGTIPIAGQHPNKVRAACLLYNDKGSVIARYDKVHLFDAVISNKECYQESKIVEPGHDVVVVDTPFGKLGLAVCFDVRFPALFMQMARQGVEIIALPSAFTVPTGEAHWKILTRARAIDTFSYLIAAGQGGEHANGRKTYGHSLIADPWGRLLAEQTNTGSGVVHAEMDLNWVAQCRKSIPLIR</sequence>
<dbReference type="PANTHER" id="PTHR23088">
    <property type="entry name" value="NITRILASE-RELATED"/>
    <property type="match status" value="1"/>
</dbReference>
<reference evidence="3 4" key="1">
    <citation type="submission" date="2018-07" db="EMBL/GenBank/DDBJ databases">
        <title>Genomic Encyclopedia of Type Strains, Phase IV (KMG-IV): sequencing the most valuable type-strain genomes for metagenomic binning, comparative biology and taxonomic classification.</title>
        <authorList>
            <person name="Goeker M."/>
        </authorList>
    </citation>
    <scope>NUCLEOTIDE SEQUENCE [LARGE SCALE GENOMIC DNA]</scope>
    <source>
        <strain evidence="3 4">DSM 16500</strain>
    </source>
</reference>
<dbReference type="OrthoDB" id="9811121at2"/>
<accession>A0A370GQT7</accession>
<dbReference type="RefSeq" id="WP_114833944.1">
    <property type="nucleotide sequence ID" value="NZ_LR699114.1"/>
</dbReference>
<proteinExistence type="predicted"/>
<dbReference type="EMBL" id="QQAX01000006">
    <property type="protein sequence ID" value="RDI46047.1"/>
    <property type="molecule type" value="Genomic_DNA"/>
</dbReference>
<dbReference type="GO" id="GO:0016811">
    <property type="term" value="F:hydrolase activity, acting on carbon-nitrogen (but not peptide) bonds, in linear amides"/>
    <property type="evidence" value="ECO:0007669"/>
    <property type="project" value="InterPro"/>
</dbReference>
<dbReference type="Proteomes" id="UP000254720">
    <property type="component" value="Unassembled WGS sequence"/>
</dbReference>
<dbReference type="InterPro" id="IPR003010">
    <property type="entry name" value="C-N_Hydrolase"/>
</dbReference>
<dbReference type="PROSITE" id="PS50263">
    <property type="entry name" value="CN_HYDROLASE"/>
    <property type="match status" value="1"/>
</dbReference>
<dbReference type="InterPro" id="IPR045254">
    <property type="entry name" value="Nit1/2_C-N_Hydrolase"/>
</dbReference>
<evidence type="ECO:0000313" key="3">
    <source>
        <dbReference type="EMBL" id="RDI46047.1"/>
    </source>
</evidence>
<dbReference type="PANTHER" id="PTHR23088:SF27">
    <property type="entry name" value="DEAMINATED GLUTATHIONE AMIDASE"/>
    <property type="match status" value="1"/>
</dbReference>
<dbReference type="Pfam" id="PF00795">
    <property type="entry name" value="CN_hydrolase"/>
    <property type="match status" value="1"/>
</dbReference>
<dbReference type="SUPFAM" id="SSF56317">
    <property type="entry name" value="Carbon-nitrogen hydrolase"/>
    <property type="match status" value="1"/>
</dbReference>
<organism evidence="3 4">
    <name type="scientific">Aquicella lusitana</name>
    <dbReference type="NCBI Taxonomy" id="254246"/>
    <lineage>
        <taxon>Bacteria</taxon>
        <taxon>Pseudomonadati</taxon>
        <taxon>Pseudomonadota</taxon>
        <taxon>Gammaproteobacteria</taxon>
        <taxon>Legionellales</taxon>
        <taxon>Coxiellaceae</taxon>
        <taxon>Aquicella</taxon>
    </lineage>
</organism>
<dbReference type="Gene3D" id="3.60.110.10">
    <property type="entry name" value="Carbon-nitrogen hydrolase"/>
    <property type="match status" value="1"/>
</dbReference>